<evidence type="ECO:0000313" key="2">
    <source>
        <dbReference type="EMBL" id="NMF98144.1"/>
    </source>
</evidence>
<evidence type="ECO:0000313" key="3">
    <source>
        <dbReference type="Proteomes" id="UP000634522"/>
    </source>
</evidence>
<name>A0ABX1NFW7_9RHOO</name>
<protein>
    <submittedName>
        <fullName evidence="2">Uncharacterized protein</fullName>
    </submittedName>
</protein>
<comment type="caution">
    <text evidence="2">The sequence shown here is derived from an EMBL/GenBank/DDBJ whole genome shotgun (WGS) entry which is preliminary data.</text>
</comment>
<organism evidence="2 3">
    <name type="scientific">Aromatoleum toluolicum</name>
    <dbReference type="NCBI Taxonomy" id="90060"/>
    <lineage>
        <taxon>Bacteria</taxon>
        <taxon>Pseudomonadati</taxon>
        <taxon>Pseudomonadota</taxon>
        <taxon>Betaproteobacteria</taxon>
        <taxon>Rhodocyclales</taxon>
        <taxon>Rhodocyclaceae</taxon>
        <taxon>Aromatoleum</taxon>
    </lineage>
</organism>
<proteinExistence type="predicted"/>
<feature type="region of interest" description="Disordered" evidence="1">
    <location>
        <begin position="1"/>
        <end position="22"/>
    </location>
</feature>
<reference evidence="2 3" key="1">
    <citation type="submission" date="2019-12" db="EMBL/GenBank/DDBJ databases">
        <title>Comparative genomics gives insights into the taxonomy of the Azoarcus-Aromatoleum group and reveals separate origins of nif in the plant-associated Azoarcus and non-plant-associated Aromatoleum sub-groups.</title>
        <authorList>
            <person name="Lafos M."/>
            <person name="Maluk M."/>
            <person name="Batista M."/>
            <person name="Junghare M."/>
            <person name="Carmona M."/>
            <person name="Faoro H."/>
            <person name="Cruz L.M."/>
            <person name="Battistoni F."/>
            <person name="De Souza E."/>
            <person name="Pedrosa F."/>
            <person name="Chen W.-M."/>
            <person name="Poole P.S."/>
            <person name="Dixon R.A."/>
            <person name="James E.K."/>
        </authorList>
    </citation>
    <scope>NUCLEOTIDE SEQUENCE [LARGE SCALE GENOMIC DNA]</scope>
    <source>
        <strain evidence="2 3">T</strain>
    </source>
</reference>
<dbReference type="Proteomes" id="UP000634522">
    <property type="component" value="Unassembled WGS sequence"/>
</dbReference>
<accession>A0ABX1NFW7</accession>
<gene>
    <name evidence="2" type="ORF">GPA27_12180</name>
</gene>
<keyword evidence="3" id="KW-1185">Reference proteome</keyword>
<evidence type="ECO:0000256" key="1">
    <source>
        <dbReference type="SAM" id="MobiDB-lite"/>
    </source>
</evidence>
<sequence>MGMLDGSGESAMCDRQQAASEEPYRRMRGLVPIYEGFLTYGGRSARETEALTV</sequence>
<dbReference type="EMBL" id="WTVS01000022">
    <property type="protein sequence ID" value="NMF98144.1"/>
    <property type="molecule type" value="Genomic_DNA"/>
</dbReference>
<dbReference type="RefSeq" id="WP_169140658.1">
    <property type="nucleotide sequence ID" value="NZ_WTVS01000022.1"/>
</dbReference>